<dbReference type="InterPro" id="IPR030678">
    <property type="entry name" value="Peptide/Ni-bd"/>
</dbReference>
<evidence type="ECO:0000259" key="5">
    <source>
        <dbReference type="Pfam" id="PF00496"/>
    </source>
</evidence>
<evidence type="ECO:0000256" key="1">
    <source>
        <dbReference type="ARBA" id="ARBA00005695"/>
    </source>
</evidence>
<sequence length="529" mass="57802">MKKTALPFLLAASLFALGACGGGGSDTASEGDASNGGASANADGTLTIGLSANPKTFDPVDYSGQYESHIIRNVADTLVVYNEDLTEIIPSLATEWEAADDLMSYTFKLRDDVYFQPGDYQDGRKMTAEDVKYSLERSANESALNRLRMVEEVEVINDTEVKLILNAPNSALLAVLTDAGNVIVPKEEVEGHGDSFGSHLVGTGPFTLEQWQQDQMVKLERHENYWGETPNLAQLNFQIIPDPTMMTNSLRSGDIDIATDVKGQDRELIEQDGNLELLSVPGLATTYLDLNNVEGPTADPKVREAIYKGTNVQEMVDGVYQWGGAEVSYLPIPRQSWGYDEAQESLAPSYDPEAAKELLAEAGYPDGFDTEIYVAESRVPYATIFQNQMAEIGVNVTINTVEWGTYSDIVSKGQAPMSIGGWTWYPDPDFYLYQLFHSDQIGALGNGKGYKNEEVDALLTKATSETDDQEERAAIYQEALELIMADVPRIELDNTETAAGVSSRVHGFNVNPDGSIRIVTPYGTNVSVD</sequence>
<keyword evidence="2" id="KW-0813">Transport</keyword>
<proteinExistence type="inferred from homology"/>
<evidence type="ECO:0000256" key="4">
    <source>
        <dbReference type="SAM" id="SignalP"/>
    </source>
</evidence>
<dbReference type="InterPro" id="IPR039424">
    <property type="entry name" value="SBP_5"/>
</dbReference>
<dbReference type="RefSeq" id="WP_338464793.1">
    <property type="nucleotide sequence ID" value="NZ_CP144921.1"/>
</dbReference>
<dbReference type="SUPFAM" id="SSF53850">
    <property type="entry name" value="Periplasmic binding protein-like II"/>
    <property type="match status" value="1"/>
</dbReference>
<name>A0ABZ2CT13_9BACI</name>
<dbReference type="Proteomes" id="UP001341136">
    <property type="component" value="Chromosome"/>
</dbReference>
<feature type="chain" id="PRO_5045860231" evidence="4">
    <location>
        <begin position="19"/>
        <end position="529"/>
    </location>
</feature>
<gene>
    <name evidence="6" type="ORF">V5G21_12175</name>
</gene>
<dbReference type="PANTHER" id="PTHR30290">
    <property type="entry name" value="PERIPLASMIC BINDING COMPONENT OF ABC TRANSPORTER"/>
    <property type="match status" value="1"/>
</dbReference>
<protein>
    <submittedName>
        <fullName evidence="6">ABC transporter substrate-binding protein</fullName>
    </submittedName>
</protein>
<evidence type="ECO:0000313" key="7">
    <source>
        <dbReference type="Proteomes" id="UP001341136"/>
    </source>
</evidence>
<dbReference type="PIRSF" id="PIRSF002741">
    <property type="entry name" value="MppA"/>
    <property type="match status" value="1"/>
</dbReference>
<feature type="domain" description="Solute-binding protein family 5" evidence="5">
    <location>
        <begin position="87"/>
        <end position="441"/>
    </location>
</feature>
<dbReference type="Gene3D" id="3.40.190.10">
    <property type="entry name" value="Periplasmic binding protein-like II"/>
    <property type="match status" value="1"/>
</dbReference>
<dbReference type="Gene3D" id="3.10.105.10">
    <property type="entry name" value="Dipeptide-binding Protein, Domain 3"/>
    <property type="match status" value="1"/>
</dbReference>
<dbReference type="PROSITE" id="PS51257">
    <property type="entry name" value="PROKAR_LIPOPROTEIN"/>
    <property type="match status" value="1"/>
</dbReference>
<keyword evidence="7" id="KW-1185">Reference proteome</keyword>
<dbReference type="Pfam" id="PF00496">
    <property type="entry name" value="SBP_bac_5"/>
    <property type="match status" value="1"/>
</dbReference>
<accession>A0ABZ2CT13</accession>
<feature type="signal peptide" evidence="4">
    <location>
        <begin position="1"/>
        <end position="18"/>
    </location>
</feature>
<reference evidence="6 7" key="1">
    <citation type="submission" date="2024-01" db="EMBL/GenBank/DDBJ databases">
        <title>Culturomics analysis of mouse respiratory tract.</title>
        <authorList>
            <person name="Phillips A.M."/>
            <person name="Collette N.M."/>
            <person name="Mageeney C.M."/>
            <person name="Sinha A."/>
            <person name="Hern K.E."/>
            <person name="Arkin A.P."/>
            <person name="Williams K.P."/>
            <person name="Branda S."/>
        </authorList>
    </citation>
    <scope>NUCLEOTIDE SEQUENCE [LARGE SCALE GENOMIC DNA]</scope>
    <source>
        <strain evidence="6 7">CP20</strain>
    </source>
</reference>
<evidence type="ECO:0000256" key="2">
    <source>
        <dbReference type="ARBA" id="ARBA00022448"/>
    </source>
</evidence>
<dbReference type="EMBL" id="CP144921">
    <property type="protein sequence ID" value="WWA28522.1"/>
    <property type="molecule type" value="Genomic_DNA"/>
</dbReference>
<evidence type="ECO:0000256" key="3">
    <source>
        <dbReference type="ARBA" id="ARBA00022729"/>
    </source>
</evidence>
<evidence type="ECO:0000313" key="6">
    <source>
        <dbReference type="EMBL" id="WWA28522.1"/>
    </source>
</evidence>
<organism evidence="6 7">
    <name type="scientific">Shouchella rhizosphaerae</name>
    <dbReference type="NCBI Taxonomy" id="866786"/>
    <lineage>
        <taxon>Bacteria</taxon>
        <taxon>Bacillati</taxon>
        <taxon>Bacillota</taxon>
        <taxon>Bacilli</taxon>
        <taxon>Bacillales</taxon>
        <taxon>Bacillaceae</taxon>
        <taxon>Shouchella</taxon>
    </lineage>
</organism>
<dbReference type="InterPro" id="IPR000914">
    <property type="entry name" value="SBP_5_dom"/>
</dbReference>
<keyword evidence="3 4" id="KW-0732">Signal</keyword>
<dbReference type="PANTHER" id="PTHR30290:SF9">
    <property type="entry name" value="OLIGOPEPTIDE-BINDING PROTEIN APPA"/>
    <property type="match status" value="1"/>
</dbReference>
<comment type="similarity">
    <text evidence="1">Belongs to the bacterial solute-binding protein 5 family.</text>
</comment>
<dbReference type="CDD" id="cd00995">
    <property type="entry name" value="PBP2_NikA_DppA_OppA_like"/>
    <property type="match status" value="1"/>
</dbReference>
<dbReference type="Gene3D" id="3.90.76.10">
    <property type="entry name" value="Dipeptide-binding Protein, Domain 1"/>
    <property type="match status" value="1"/>
</dbReference>